<evidence type="ECO:0000313" key="4">
    <source>
        <dbReference type="Proteomes" id="UP000185596"/>
    </source>
</evidence>
<dbReference type="PRINTS" id="PR00633">
    <property type="entry name" value="RCCNDNSATION"/>
</dbReference>
<name>A0A1Q8CRM7_9PSEU</name>
<sequence>MVALVAGLAVAGNQPEVPTPVPVAADVGSSFTAVTPARVLDTRNAIGIGTRTPVGPGKTITLNVSSRVPAGATAVVLNVAGISPTSATYVSVFPAGAARPATSNLNLVAGDIRPILTTVALGTNRGVTFYNNTGNVHLLADLAGYYAPGTGAKFTSLSPTRVLDTRVAPASPLGAGATREIDLSTRVPVAATAVTLNVTAVGATKGTYLTAWPTGQTRPGVSNLNLNAGNTRANMVTVPLGANRRVSLYNLTGSVNAVADVTGFYTPGAGATFVPRTPVRVFDTRTGAGTTGVGPIGQDSRVPVNPGTHVPANATAALLNVIGVNPTASTSLTVWARDGRPDGSVSTLTLAPGEIAATPTIAALSTMEQLTAYNSRGSVHAVADLAGVFVTPNPACTLDCAYTWGGNESWALGTGQRVPKSATPAQVVGISGVRSLTGGRGATRLALRTDGTVLAWGQAPFGQLGAGWSAVGWSAVPTPVPGLDDATAIAVGRYHALALREDGTVWSWGANFEGGLGDGQLTDSAVPVQVSNLTGVTAIAAADATSYALREDGTVWAWGGNTNGALGDASLAEYAVTPVQVSGLTGVTAIAGAGSGGYALRGDGGTVWSWGANWDGELGSGTSCDPGTANGCFSRVPVQVSGLTGVTAIGATPAGSHGATGFAVTNDGAAWAWGTNDRGTLGNGGACQANTRAGCHSPVPVRVSGLEGVTGIAGGPGVGYALRSDGSVWAWGENALGELGNGAGCGAPATCLSTVPVRVTGLSRASVVTPGGAIVPNP</sequence>
<evidence type="ECO:0000259" key="2">
    <source>
        <dbReference type="Pfam" id="PF25390"/>
    </source>
</evidence>
<dbReference type="InterPro" id="IPR058923">
    <property type="entry name" value="RCC1-like_dom"/>
</dbReference>
<dbReference type="SUPFAM" id="SSF50985">
    <property type="entry name" value="RCC1/BLIP-II"/>
    <property type="match status" value="1"/>
</dbReference>
<dbReference type="PANTHER" id="PTHR22872">
    <property type="entry name" value="BTK-BINDING PROTEIN-RELATED"/>
    <property type="match status" value="1"/>
</dbReference>
<dbReference type="Gene3D" id="2.130.10.30">
    <property type="entry name" value="Regulator of chromosome condensation 1/beta-lactamase-inhibitor protein II"/>
    <property type="match status" value="2"/>
</dbReference>
<reference evidence="3 4" key="1">
    <citation type="submission" date="2016-12" db="EMBL/GenBank/DDBJ databases">
        <title>The draft genome sequence of Actinophytocola sp. 11-183.</title>
        <authorList>
            <person name="Wang W."/>
            <person name="Yuan L."/>
        </authorList>
    </citation>
    <scope>NUCLEOTIDE SEQUENCE [LARGE SCALE GENOMIC DNA]</scope>
    <source>
        <strain evidence="3 4">11-183</strain>
    </source>
</reference>
<evidence type="ECO:0000313" key="3">
    <source>
        <dbReference type="EMBL" id="OLF17012.1"/>
    </source>
</evidence>
<keyword evidence="1" id="KW-0677">Repeat</keyword>
<dbReference type="Pfam" id="PF25390">
    <property type="entry name" value="WD40_RLD"/>
    <property type="match status" value="1"/>
</dbReference>
<protein>
    <recommendedName>
        <fullName evidence="2">RCC1-like domain-containing protein</fullName>
    </recommendedName>
</protein>
<proteinExistence type="predicted"/>
<keyword evidence="4" id="KW-1185">Reference proteome</keyword>
<dbReference type="Proteomes" id="UP000185596">
    <property type="component" value="Unassembled WGS sequence"/>
</dbReference>
<dbReference type="InterPro" id="IPR051625">
    <property type="entry name" value="Signaling_Regulatory_Domain"/>
</dbReference>
<dbReference type="STRING" id="1912961.BU204_13830"/>
<accession>A0A1Q8CRM7</accession>
<comment type="caution">
    <text evidence="3">The sequence shown here is derived from an EMBL/GenBank/DDBJ whole genome shotgun (WGS) entry which is preliminary data.</text>
</comment>
<organism evidence="3 4">
    <name type="scientific">Actinophytocola xanthii</name>
    <dbReference type="NCBI Taxonomy" id="1912961"/>
    <lineage>
        <taxon>Bacteria</taxon>
        <taxon>Bacillati</taxon>
        <taxon>Actinomycetota</taxon>
        <taxon>Actinomycetes</taxon>
        <taxon>Pseudonocardiales</taxon>
        <taxon>Pseudonocardiaceae</taxon>
    </lineage>
</organism>
<dbReference type="PROSITE" id="PS50012">
    <property type="entry name" value="RCC1_3"/>
    <property type="match status" value="5"/>
</dbReference>
<dbReference type="AlphaFoldDB" id="A0A1Q8CRM7"/>
<gene>
    <name evidence="3" type="ORF">BU204_13830</name>
</gene>
<feature type="domain" description="RCC1-like" evidence="2">
    <location>
        <begin position="489"/>
        <end position="769"/>
    </location>
</feature>
<dbReference type="InterPro" id="IPR000408">
    <property type="entry name" value="Reg_chr_condens"/>
</dbReference>
<evidence type="ECO:0000256" key="1">
    <source>
        <dbReference type="ARBA" id="ARBA00022737"/>
    </source>
</evidence>
<dbReference type="InterPro" id="IPR009091">
    <property type="entry name" value="RCC1/BLIP-II"/>
</dbReference>
<dbReference type="EMBL" id="MSIE01000022">
    <property type="protein sequence ID" value="OLF17012.1"/>
    <property type="molecule type" value="Genomic_DNA"/>
</dbReference>